<reference evidence="2" key="2">
    <citation type="submission" date="2020-09" db="EMBL/GenBank/DDBJ databases">
        <authorList>
            <person name="Sun Q."/>
            <person name="Ohkuma M."/>
        </authorList>
    </citation>
    <scope>NUCLEOTIDE SEQUENCE</scope>
    <source>
        <strain evidence="2">JCM 4386</strain>
    </source>
</reference>
<proteinExistence type="predicted"/>
<comment type="caution">
    <text evidence="2">The sequence shown here is derived from an EMBL/GenBank/DDBJ whole genome shotgun (WGS) entry which is preliminary data.</text>
</comment>
<dbReference type="Proteomes" id="UP000606194">
    <property type="component" value="Unassembled WGS sequence"/>
</dbReference>
<keyword evidence="3" id="KW-1185">Reference proteome</keyword>
<feature type="region of interest" description="Disordered" evidence="1">
    <location>
        <begin position="1"/>
        <end position="45"/>
    </location>
</feature>
<gene>
    <name evidence="2" type="ORF">GCM10010269_65260</name>
</gene>
<organism evidence="2 3">
    <name type="scientific">Streptomyces humidus</name>
    <dbReference type="NCBI Taxonomy" id="52259"/>
    <lineage>
        <taxon>Bacteria</taxon>
        <taxon>Bacillati</taxon>
        <taxon>Actinomycetota</taxon>
        <taxon>Actinomycetes</taxon>
        <taxon>Kitasatosporales</taxon>
        <taxon>Streptomycetaceae</taxon>
        <taxon>Streptomyces</taxon>
    </lineage>
</organism>
<sequence length="237" mass="25595">MLVQSPAMYASPKPAGPTTASREKNAAGRTIRITGESGPTPSGGADLVRQRLEQAVSSGRSTDLPTTLVDLLARMNRVAPLTQDTSRRVLDVVMEPALRISESSAGPTGKTAQNELATDFGCFVTAVTRLALHSLPAAEVAASVRRVISGWDPRQIGNRVERDMVTLFIAVLHHHPEFADWLVTDLWPAAGPGTKRAIGEAFAVHERRSPGNRALTLAQSPDCSPDLAHRIRTWLRR</sequence>
<reference evidence="2" key="1">
    <citation type="journal article" date="2014" name="Int. J. Syst. Evol. Microbiol.">
        <title>Complete genome sequence of Corynebacterium casei LMG S-19264T (=DSM 44701T), isolated from a smear-ripened cheese.</title>
        <authorList>
            <consortium name="US DOE Joint Genome Institute (JGI-PGF)"/>
            <person name="Walter F."/>
            <person name="Albersmeier A."/>
            <person name="Kalinowski J."/>
            <person name="Ruckert C."/>
        </authorList>
    </citation>
    <scope>NUCLEOTIDE SEQUENCE</scope>
    <source>
        <strain evidence="2">JCM 4386</strain>
    </source>
</reference>
<name>A0A918L7T8_9ACTN</name>
<accession>A0A918L7T8</accession>
<evidence type="ECO:0000256" key="1">
    <source>
        <dbReference type="SAM" id="MobiDB-lite"/>
    </source>
</evidence>
<evidence type="ECO:0000313" key="3">
    <source>
        <dbReference type="Proteomes" id="UP000606194"/>
    </source>
</evidence>
<protein>
    <submittedName>
        <fullName evidence="2">Uncharacterized protein</fullName>
    </submittedName>
</protein>
<dbReference type="AlphaFoldDB" id="A0A918L7T8"/>
<dbReference type="EMBL" id="BMTL01000033">
    <property type="protein sequence ID" value="GGS17048.1"/>
    <property type="molecule type" value="Genomic_DNA"/>
</dbReference>
<evidence type="ECO:0000313" key="2">
    <source>
        <dbReference type="EMBL" id="GGS17048.1"/>
    </source>
</evidence>